<reference evidence="1 2" key="1">
    <citation type="journal article" date="2007" name="ISME J.">
        <title>Sequence-based analysis of pQBR103; a representative of a unique, transfer-proficient mega plasmid resident in the microbial community of sugar beet.</title>
        <authorList>
            <person name="Tett A."/>
            <person name="Spiers A.J."/>
            <person name="Crossman L.C."/>
            <person name="Ager D."/>
            <person name="Ciric L."/>
            <person name="Dow J.M."/>
            <person name="Fry J.C."/>
            <person name="Harris D."/>
            <person name="Lilley A."/>
            <person name="Oliver A."/>
            <person name="Parkhill J."/>
            <person name="Quail M.A."/>
            <person name="Rainey P.B."/>
            <person name="Saunders N.J."/>
            <person name="Seeger K."/>
            <person name="Snyder L.A.S."/>
            <person name="Squares R."/>
            <person name="Thomas C.M."/>
            <person name="Turner S.L."/>
            <person name="Zhang X.-X."/>
            <person name="Field D."/>
            <person name="Bailey M.J."/>
        </authorList>
    </citation>
    <scope>NUCLEOTIDE SEQUENCE [LARGE SCALE GENOMIC DNA]</scope>
    <source>
        <strain evidence="1 2">SBW25</strain>
    </source>
</reference>
<dbReference type="Proteomes" id="UP000002332">
    <property type="component" value="Plasmid pQBR103"/>
</dbReference>
<dbReference type="RefSeq" id="WP_011923188.1">
    <property type="nucleotide sequence ID" value="NC_009444.1"/>
</dbReference>
<organism evidence="1 2">
    <name type="scientific">Pseudomonas fluorescens (strain SBW25)</name>
    <dbReference type="NCBI Taxonomy" id="216595"/>
    <lineage>
        <taxon>Bacteria</taxon>
        <taxon>Pseudomonadati</taxon>
        <taxon>Pseudomonadota</taxon>
        <taxon>Gammaproteobacteria</taxon>
        <taxon>Pseudomonadales</taxon>
        <taxon>Pseudomonadaceae</taxon>
        <taxon>Pseudomonas</taxon>
    </lineage>
</organism>
<dbReference type="EMBL" id="AM235768">
    <property type="protein sequence ID" value="CAM96413.1"/>
    <property type="molecule type" value="Genomic_DNA"/>
</dbReference>
<evidence type="ECO:0000313" key="2">
    <source>
        <dbReference type="Proteomes" id="UP000002332"/>
    </source>
</evidence>
<keyword evidence="1" id="KW-0614">Plasmid</keyword>
<sequence length="132" mass="14589">MSLISKSAIQAVRDYVIDDNGGRLETDYFGHQVIAAAEAHLVTLERQSSPPIPLLEFFERKDDMGLGRLRMIMDGDADVIIEVISTEGESLALEFCTSVTGGGRSPKVREALYNLMNAIRDENETNPIFTGR</sequence>
<geneLocation type="plasmid" evidence="1 2">
    <name>pQBR103</name>
</geneLocation>
<proteinExistence type="predicted"/>
<accession>A4V7Z2</accession>
<protein>
    <submittedName>
        <fullName evidence="1">Uncharacterized protein</fullName>
    </submittedName>
</protein>
<name>A4V7Z2_PSEFS</name>
<evidence type="ECO:0000313" key="1">
    <source>
        <dbReference type="EMBL" id="CAM96413.1"/>
    </source>
</evidence>
<gene>
    <name evidence="1" type="ordered locus">pQBR0381</name>
</gene>
<dbReference type="AlphaFoldDB" id="A4V7Z2"/>